<comment type="subcellular location">
    <subcellularLocation>
        <location evidence="1 7">Cell membrane</location>
        <topology evidence="1 7">Multi-pass membrane protein</topology>
    </subcellularLocation>
</comment>
<dbReference type="EMBL" id="BLPG01000001">
    <property type="protein sequence ID" value="GFJ87030.1"/>
    <property type="molecule type" value="Genomic_DNA"/>
</dbReference>
<keyword evidence="3" id="KW-1003">Cell membrane</keyword>
<proteinExistence type="inferred from homology"/>
<feature type="transmembrane region" description="Helical" evidence="7">
    <location>
        <begin position="293"/>
        <end position="314"/>
    </location>
</feature>
<feature type="transmembrane region" description="Helical" evidence="7">
    <location>
        <begin position="101"/>
        <end position="122"/>
    </location>
</feature>
<dbReference type="GO" id="GO:0055085">
    <property type="term" value="P:transmembrane transport"/>
    <property type="evidence" value="ECO:0007669"/>
    <property type="project" value="InterPro"/>
</dbReference>
<dbReference type="GO" id="GO:0005886">
    <property type="term" value="C:plasma membrane"/>
    <property type="evidence" value="ECO:0007669"/>
    <property type="project" value="UniProtKB-SubCell"/>
</dbReference>
<evidence type="ECO:0000256" key="7">
    <source>
        <dbReference type="RuleBase" id="RU363032"/>
    </source>
</evidence>
<feature type="domain" description="ABC transmembrane type-1" evidence="8">
    <location>
        <begin position="97"/>
        <end position="314"/>
    </location>
</feature>
<dbReference type="PROSITE" id="PS50928">
    <property type="entry name" value="ABC_TM1"/>
    <property type="match status" value="1"/>
</dbReference>
<dbReference type="InterPro" id="IPR035906">
    <property type="entry name" value="MetI-like_sf"/>
</dbReference>
<dbReference type="PANTHER" id="PTHR30193:SF1">
    <property type="entry name" value="ABC TRANSPORTER PERMEASE PROTEIN YESP-RELATED"/>
    <property type="match status" value="1"/>
</dbReference>
<reference evidence="9 10" key="2">
    <citation type="submission" date="2020-03" db="EMBL/GenBank/DDBJ databases">
        <authorList>
            <person name="Ichikawa N."/>
            <person name="Kimura A."/>
            <person name="Kitahashi Y."/>
            <person name="Uohara A."/>
        </authorList>
    </citation>
    <scope>NUCLEOTIDE SEQUENCE [LARGE SCALE GENOMIC DNA]</scope>
    <source>
        <strain evidence="9 10">NBRC 108638</strain>
    </source>
</reference>
<accession>A0A6V8KUA3</accession>
<reference evidence="9 10" key="1">
    <citation type="submission" date="2020-03" db="EMBL/GenBank/DDBJ databases">
        <title>Whole genome shotgun sequence of Phytohabitans rumicis NBRC 108638.</title>
        <authorList>
            <person name="Komaki H."/>
            <person name="Tamura T."/>
        </authorList>
    </citation>
    <scope>NUCLEOTIDE SEQUENCE [LARGE SCALE GENOMIC DNA]</scope>
    <source>
        <strain evidence="9 10">NBRC 108638</strain>
    </source>
</reference>
<evidence type="ECO:0000256" key="5">
    <source>
        <dbReference type="ARBA" id="ARBA00022989"/>
    </source>
</evidence>
<name>A0A6V8KUA3_9ACTN</name>
<evidence type="ECO:0000256" key="2">
    <source>
        <dbReference type="ARBA" id="ARBA00022448"/>
    </source>
</evidence>
<dbReference type="InterPro" id="IPR051393">
    <property type="entry name" value="ABC_transporter_permease"/>
</dbReference>
<gene>
    <name evidence="9" type="ORF">Prum_006720</name>
</gene>
<evidence type="ECO:0000313" key="9">
    <source>
        <dbReference type="EMBL" id="GFJ87030.1"/>
    </source>
</evidence>
<feature type="transmembrane region" description="Helical" evidence="7">
    <location>
        <begin position="182"/>
        <end position="205"/>
    </location>
</feature>
<evidence type="ECO:0000256" key="1">
    <source>
        <dbReference type="ARBA" id="ARBA00004651"/>
    </source>
</evidence>
<keyword evidence="10" id="KW-1185">Reference proteome</keyword>
<dbReference type="CDD" id="cd06261">
    <property type="entry name" value="TM_PBP2"/>
    <property type="match status" value="1"/>
</dbReference>
<dbReference type="SUPFAM" id="SSF161098">
    <property type="entry name" value="MetI-like"/>
    <property type="match status" value="1"/>
</dbReference>
<evidence type="ECO:0000313" key="10">
    <source>
        <dbReference type="Proteomes" id="UP000482960"/>
    </source>
</evidence>
<keyword evidence="5 7" id="KW-1133">Transmembrane helix</keyword>
<evidence type="ECO:0000256" key="6">
    <source>
        <dbReference type="ARBA" id="ARBA00023136"/>
    </source>
</evidence>
<dbReference type="Proteomes" id="UP000482960">
    <property type="component" value="Unassembled WGS sequence"/>
</dbReference>
<comment type="caution">
    <text evidence="9">The sequence shown here is derived from an EMBL/GenBank/DDBJ whole genome shotgun (WGS) entry which is preliminary data.</text>
</comment>
<dbReference type="Pfam" id="PF00528">
    <property type="entry name" value="BPD_transp_1"/>
    <property type="match status" value="1"/>
</dbReference>
<evidence type="ECO:0000259" key="8">
    <source>
        <dbReference type="PROSITE" id="PS50928"/>
    </source>
</evidence>
<evidence type="ECO:0000256" key="3">
    <source>
        <dbReference type="ARBA" id="ARBA00022475"/>
    </source>
</evidence>
<organism evidence="9 10">
    <name type="scientific">Phytohabitans rumicis</name>
    <dbReference type="NCBI Taxonomy" id="1076125"/>
    <lineage>
        <taxon>Bacteria</taxon>
        <taxon>Bacillati</taxon>
        <taxon>Actinomycetota</taxon>
        <taxon>Actinomycetes</taxon>
        <taxon>Micromonosporales</taxon>
        <taxon>Micromonosporaceae</taxon>
    </lineage>
</organism>
<dbReference type="PANTHER" id="PTHR30193">
    <property type="entry name" value="ABC TRANSPORTER PERMEASE PROTEIN"/>
    <property type="match status" value="1"/>
</dbReference>
<keyword evidence="2 7" id="KW-0813">Transport</keyword>
<evidence type="ECO:0000256" key="4">
    <source>
        <dbReference type="ARBA" id="ARBA00022692"/>
    </source>
</evidence>
<dbReference type="Gene3D" id="1.10.3720.10">
    <property type="entry name" value="MetI-like"/>
    <property type="match status" value="1"/>
</dbReference>
<protein>
    <submittedName>
        <fullName evidence="9">ABC transporter</fullName>
    </submittedName>
</protein>
<feature type="transmembrane region" description="Helical" evidence="7">
    <location>
        <begin position="134"/>
        <end position="154"/>
    </location>
</feature>
<sequence length="332" mass="36879">MADVVVEKVRGAAPAGALPAGRDAPRPGRRWSRYSGRTFYLFVSPWVLGFLLLTVVPLGYAFAMSLTNFDGSSSLWRWVGLSNYRELLHDSAAWSSLARTLVYTAIVVPLSVAVALGLAVLLNRRLRAVGLFRTVFFLPSVVPVVATAIMWKLVFNRDAGLLNAILERLGLGTVTWLVDPTAFYALIILTLWGLGGGMVIMLAALQGVPVELEEAAVVDGASRWRVFWHVTVPMISPVIFFQVVTGVIMSFQVLVQPLLLAETNSIGAVTNVPPSTHLYMVQVYQEYFANQRFGYGSAMLWVFFVIILIITLLVQRSSRFWVYYEVDRDQKD</sequence>
<feature type="transmembrane region" description="Helical" evidence="7">
    <location>
        <begin position="226"/>
        <end position="251"/>
    </location>
</feature>
<comment type="similarity">
    <text evidence="7">Belongs to the binding-protein-dependent transport system permease family.</text>
</comment>
<keyword evidence="4 7" id="KW-0812">Transmembrane</keyword>
<feature type="transmembrane region" description="Helical" evidence="7">
    <location>
        <begin position="39"/>
        <end position="63"/>
    </location>
</feature>
<keyword evidence="6 7" id="KW-0472">Membrane</keyword>
<dbReference type="InterPro" id="IPR000515">
    <property type="entry name" value="MetI-like"/>
</dbReference>
<dbReference type="AlphaFoldDB" id="A0A6V8KUA3"/>